<organism evidence="2 3">
    <name type="scientific">Mycolicibacterium agri</name>
    <name type="common">Mycobacterium agri</name>
    <dbReference type="NCBI Taxonomy" id="36811"/>
    <lineage>
        <taxon>Bacteria</taxon>
        <taxon>Bacillati</taxon>
        <taxon>Actinomycetota</taxon>
        <taxon>Actinomycetes</taxon>
        <taxon>Mycobacteriales</taxon>
        <taxon>Mycobacteriaceae</taxon>
        <taxon>Mycolicibacterium</taxon>
    </lineage>
</organism>
<dbReference type="PANTHER" id="PTHR42951:SF4">
    <property type="entry name" value="ACYL-COENZYME A THIOESTERASE MBLAC2"/>
    <property type="match status" value="1"/>
</dbReference>
<dbReference type="InterPro" id="IPR001279">
    <property type="entry name" value="Metallo-B-lactamas"/>
</dbReference>
<dbReference type="PANTHER" id="PTHR42951">
    <property type="entry name" value="METALLO-BETA-LACTAMASE DOMAIN-CONTAINING"/>
    <property type="match status" value="1"/>
</dbReference>
<protein>
    <recommendedName>
        <fullName evidence="1">Metallo-beta-lactamase domain-containing protein</fullName>
    </recommendedName>
</protein>
<accession>A0A2A7MRD3</accession>
<comment type="caution">
    <text evidence="2">The sequence shown here is derived from an EMBL/GenBank/DDBJ whole genome shotgun (WGS) entry which is preliminary data.</text>
</comment>
<dbReference type="SUPFAM" id="SSF56281">
    <property type="entry name" value="Metallo-hydrolase/oxidoreductase"/>
    <property type="match status" value="1"/>
</dbReference>
<dbReference type="InterPro" id="IPR036866">
    <property type="entry name" value="RibonucZ/Hydroxyglut_hydro"/>
</dbReference>
<proteinExistence type="predicted"/>
<gene>
    <name evidence="2" type="ORF">CQY20_27445</name>
</gene>
<evidence type="ECO:0000313" key="3">
    <source>
        <dbReference type="Proteomes" id="UP000220914"/>
    </source>
</evidence>
<dbReference type="Pfam" id="PF00753">
    <property type="entry name" value="Lactamase_B"/>
    <property type="match status" value="1"/>
</dbReference>
<reference evidence="2 3" key="1">
    <citation type="submission" date="2017-10" db="EMBL/GenBank/DDBJ databases">
        <title>The new phylogeny of genus Mycobacterium.</title>
        <authorList>
            <person name="Tortoli E."/>
            <person name="Trovato A."/>
            <person name="Cirillo D.M."/>
        </authorList>
    </citation>
    <scope>NUCLEOTIDE SEQUENCE [LARGE SCALE GENOMIC DNA]</scope>
    <source>
        <strain evidence="2 3">CCUG37673</strain>
    </source>
</reference>
<sequence length="239" mass="25798">MVRVTEPHVDLFLRCNIWHLRGSSRDVVVDAGLGVCPLRSGVPQLFEREPDLLLTHAHLDHIGGSHEFGASYAHVDEMASTPAPGSLRRDALVSALGLSATYAKSLPDVMLTAVPVSDYDVDAYAVRAPQTCRPISAGDTIDLGDRVLTALHLPGHSPGSVAFFEPQEGVLFSGDVVYDLDPGEELLDDIRGAVVADYINSLERVADLPVRVVYPGHGEPFGRRRLLTLIRGYIVSRGG</sequence>
<dbReference type="AlphaFoldDB" id="A0A2A7MRD3"/>
<dbReference type="Proteomes" id="UP000220914">
    <property type="component" value="Unassembled WGS sequence"/>
</dbReference>
<keyword evidence="3" id="KW-1185">Reference proteome</keyword>
<evidence type="ECO:0000313" key="2">
    <source>
        <dbReference type="EMBL" id="PEG34053.1"/>
    </source>
</evidence>
<dbReference type="Gene3D" id="3.60.15.10">
    <property type="entry name" value="Ribonuclease Z/Hydroxyacylglutathione hydrolase-like"/>
    <property type="match status" value="1"/>
</dbReference>
<feature type="domain" description="Metallo-beta-lactamase" evidence="1">
    <location>
        <begin position="14"/>
        <end position="217"/>
    </location>
</feature>
<name>A0A2A7MRD3_MYCAG</name>
<dbReference type="SMART" id="SM00849">
    <property type="entry name" value="Lactamase_B"/>
    <property type="match status" value="1"/>
</dbReference>
<evidence type="ECO:0000259" key="1">
    <source>
        <dbReference type="SMART" id="SM00849"/>
    </source>
</evidence>
<dbReference type="OrthoDB" id="2971563at2"/>
<dbReference type="EMBL" id="PDCP01000079">
    <property type="protein sequence ID" value="PEG34053.1"/>
    <property type="molecule type" value="Genomic_DNA"/>
</dbReference>
<dbReference type="InterPro" id="IPR050855">
    <property type="entry name" value="NDM-1-like"/>
</dbReference>